<dbReference type="FunFam" id="1.10.600.10:FF:000001">
    <property type="entry name" value="Geranylgeranyl diphosphate synthase"/>
    <property type="match status" value="1"/>
</dbReference>
<dbReference type="KEGG" id="hmi:soil367_17440"/>
<dbReference type="CDD" id="cd00685">
    <property type="entry name" value="Trans_IPPS_HT"/>
    <property type="match status" value="1"/>
</dbReference>
<dbReference type="PANTHER" id="PTHR43281">
    <property type="entry name" value="FARNESYL DIPHOSPHATE SYNTHASE"/>
    <property type="match status" value="1"/>
</dbReference>
<dbReference type="RefSeq" id="WP_136550275.1">
    <property type="nucleotide sequence ID" value="NZ_CP031093.1"/>
</dbReference>
<keyword evidence="9" id="KW-1185">Reference proteome</keyword>
<dbReference type="PANTHER" id="PTHR43281:SF1">
    <property type="entry name" value="FARNESYL DIPHOSPHATE SYNTHASE"/>
    <property type="match status" value="1"/>
</dbReference>
<sequence length="312" mass="33265">MAPPSHVDFDDTVTDPWSELRRSIDQRLAELLAATDDDCQALTQAMSTSALAAGKRIRPIVLVLSARGLDCNSSALLDLGCAVELVHTASLILDDLPCMDNASMRRGEPSLHRRVGEDVATLSAVALLARAFACIASAPDLPPAIRTRMVGYLAEAVGGQGLGRGQYEDLRESSRVRPPHDVALTNHLKTGVLFEAALRMAALAAGANEQQEAALRHFARELGQAFQLFDDLTDGSTGNGKDAGQDAGKATLVALLGVEDARQRLARHLAEAERQLATVYGAHQPLRKFVAALFLHFDNALADLDGSRLSSG</sequence>
<comment type="similarity">
    <text evidence="2 7">Belongs to the FPP/GGPP synthase family.</text>
</comment>
<dbReference type="EMBL" id="CP031093">
    <property type="protein sequence ID" value="QCF27563.1"/>
    <property type="molecule type" value="Genomic_DNA"/>
</dbReference>
<protein>
    <submittedName>
        <fullName evidence="8">Polyprenyl synthetase family protein</fullName>
    </submittedName>
</protein>
<dbReference type="Gene3D" id="1.10.600.10">
    <property type="entry name" value="Farnesyl Diphosphate Synthase"/>
    <property type="match status" value="1"/>
</dbReference>
<dbReference type="OrthoDB" id="9805316at2"/>
<evidence type="ECO:0000313" key="9">
    <source>
        <dbReference type="Proteomes" id="UP000298049"/>
    </source>
</evidence>
<gene>
    <name evidence="8" type="ORF">soil367_17440</name>
</gene>
<name>A0A4P7XL46_9ALTE</name>
<comment type="cofactor">
    <cofactor evidence="1">
        <name>Mg(2+)</name>
        <dbReference type="ChEBI" id="CHEBI:18420"/>
    </cofactor>
</comment>
<keyword evidence="3 7" id="KW-0808">Transferase</keyword>
<proteinExistence type="inferred from homology"/>
<reference evidence="8 9" key="1">
    <citation type="submission" date="2018-07" db="EMBL/GenBank/DDBJ databases">
        <title>Marsedoiliclastica nanhaica gen. nov. sp. nov., a novel marine hydrocarbonoclastic bacterium isolated from an in-situ enriched hydrocarbon-degrading consortium in deep-sea sediment.</title>
        <authorList>
            <person name="Dong C."/>
            <person name="Ma T."/>
            <person name="Liu R."/>
            <person name="Shao Z."/>
        </authorList>
    </citation>
    <scope>NUCLEOTIDE SEQUENCE [LARGE SCALE GENOMIC DNA]</scope>
    <source>
        <strain evidence="9">soil36-7</strain>
    </source>
</reference>
<keyword evidence="4" id="KW-0479">Metal-binding</keyword>
<dbReference type="SFLD" id="SFLDG01017">
    <property type="entry name" value="Polyprenyl_Transferase_Like"/>
    <property type="match status" value="1"/>
</dbReference>
<dbReference type="InterPro" id="IPR033749">
    <property type="entry name" value="Polyprenyl_synt_CS"/>
</dbReference>
<organism evidence="8 9">
    <name type="scientific">Hydrocarboniclastica marina</name>
    <dbReference type="NCBI Taxonomy" id="2259620"/>
    <lineage>
        <taxon>Bacteria</taxon>
        <taxon>Pseudomonadati</taxon>
        <taxon>Pseudomonadota</taxon>
        <taxon>Gammaproteobacteria</taxon>
        <taxon>Alteromonadales</taxon>
        <taxon>Alteromonadaceae</taxon>
        <taxon>Hydrocarboniclastica</taxon>
    </lineage>
</organism>
<dbReference type="Pfam" id="PF00348">
    <property type="entry name" value="polyprenyl_synt"/>
    <property type="match status" value="1"/>
</dbReference>
<dbReference type="GO" id="GO:0046872">
    <property type="term" value="F:metal ion binding"/>
    <property type="evidence" value="ECO:0007669"/>
    <property type="project" value="UniProtKB-KW"/>
</dbReference>
<evidence type="ECO:0000256" key="2">
    <source>
        <dbReference type="ARBA" id="ARBA00006706"/>
    </source>
</evidence>
<dbReference type="GO" id="GO:0016114">
    <property type="term" value="P:terpenoid biosynthetic process"/>
    <property type="evidence" value="ECO:0007669"/>
    <property type="project" value="UniProtKB-ARBA"/>
</dbReference>
<dbReference type="PROSITE" id="PS00444">
    <property type="entry name" value="POLYPRENYL_SYNTHASE_2"/>
    <property type="match status" value="1"/>
</dbReference>
<keyword evidence="5" id="KW-0460">Magnesium</keyword>
<dbReference type="SFLD" id="SFLDS00005">
    <property type="entry name" value="Isoprenoid_Synthase_Type_I"/>
    <property type="match status" value="1"/>
</dbReference>
<evidence type="ECO:0000313" key="8">
    <source>
        <dbReference type="EMBL" id="QCF27563.1"/>
    </source>
</evidence>
<evidence type="ECO:0000256" key="5">
    <source>
        <dbReference type="ARBA" id="ARBA00022842"/>
    </source>
</evidence>
<dbReference type="PROSITE" id="PS00723">
    <property type="entry name" value="POLYPRENYL_SYNTHASE_1"/>
    <property type="match status" value="1"/>
</dbReference>
<dbReference type="InterPro" id="IPR000092">
    <property type="entry name" value="Polyprenyl_synt"/>
</dbReference>
<evidence type="ECO:0000256" key="3">
    <source>
        <dbReference type="ARBA" id="ARBA00022679"/>
    </source>
</evidence>
<accession>A0A4P7XL46</accession>
<dbReference type="GO" id="GO:0004659">
    <property type="term" value="F:prenyltransferase activity"/>
    <property type="evidence" value="ECO:0007669"/>
    <property type="project" value="InterPro"/>
</dbReference>
<evidence type="ECO:0000256" key="1">
    <source>
        <dbReference type="ARBA" id="ARBA00001946"/>
    </source>
</evidence>
<evidence type="ECO:0000256" key="7">
    <source>
        <dbReference type="RuleBase" id="RU004466"/>
    </source>
</evidence>
<evidence type="ECO:0000256" key="6">
    <source>
        <dbReference type="ARBA" id="ARBA00023229"/>
    </source>
</evidence>
<dbReference type="GO" id="GO:0008654">
    <property type="term" value="P:phospholipid biosynthetic process"/>
    <property type="evidence" value="ECO:0007669"/>
    <property type="project" value="UniProtKB-ARBA"/>
</dbReference>
<evidence type="ECO:0000256" key="4">
    <source>
        <dbReference type="ARBA" id="ARBA00022723"/>
    </source>
</evidence>
<dbReference type="AlphaFoldDB" id="A0A4P7XL46"/>
<keyword evidence="6" id="KW-0414">Isoprene biosynthesis</keyword>
<dbReference type="SUPFAM" id="SSF48576">
    <property type="entry name" value="Terpenoid synthases"/>
    <property type="match status" value="1"/>
</dbReference>
<dbReference type="Proteomes" id="UP000298049">
    <property type="component" value="Chromosome"/>
</dbReference>
<dbReference type="InterPro" id="IPR008949">
    <property type="entry name" value="Isoprenoid_synthase_dom_sf"/>
</dbReference>